<evidence type="ECO:0000256" key="1">
    <source>
        <dbReference type="ARBA" id="ARBA00008812"/>
    </source>
</evidence>
<accession>A0A438M5Q5</accession>
<reference evidence="3 4" key="1">
    <citation type="submission" date="2019-01" db="EMBL/GenBank/DDBJ databases">
        <title>Sequencing the genomes of 1000 actinobacteria strains.</title>
        <authorList>
            <person name="Klenk H.-P."/>
        </authorList>
    </citation>
    <scope>NUCLEOTIDE SEQUENCE [LARGE SCALE GENOMIC DNA]</scope>
    <source>
        <strain evidence="3 4">DSM 43925</strain>
    </source>
</reference>
<name>A0A438M5Q5_9ACTN</name>
<proteinExistence type="inferred from homology"/>
<evidence type="ECO:0000259" key="2">
    <source>
        <dbReference type="SMART" id="SM00867"/>
    </source>
</evidence>
<protein>
    <submittedName>
        <fullName evidence="3">YceI-like domain-containing protein</fullName>
    </submittedName>
</protein>
<comment type="similarity">
    <text evidence="1">Belongs to the UPF0312 family.</text>
</comment>
<dbReference type="InterPro" id="IPR007372">
    <property type="entry name" value="Lipid/polyisoprenoid-bd_YceI"/>
</dbReference>
<evidence type="ECO:0000313" key="4">
    <source>
        <dbReference type="Proteomes" id="UP000284824"/>
    </source>
</evidence>
<dbReference type="OrthoDB" id="9811006at2"/>
<dbReference type="PANTHER" id="PTHR34406">
    <property type="entry name" value="PROTEIN YCEI"/>
    <property type="match status" value="1"/>
</dbReference>
<dbReference type="Gene3D" id="2.40.128.110">
    <property type="entry name" value="Lipid/polyisoprenoid-binding, YceI-like"/>
    <property type="match status" value="1"/>
</dbReference>
<dbReference type="PANTHER" id="PTHR34406:SF1">
    <property type="entry name" value="PROTEIN YCEI"/>
    <property type="match status" value="1"/>
</dbReference>
<dbReference type="EMBL" id="SAUN01000001">
    <property type="protein sequence ID" value="RVX40991.1"/>
    <property type="molecule type" value="Genomic_DNA"/>
</dbReference>
<sequence length="125" mass="13616">MIGDDNRFRRCHLVLCLGSFHDGTPAWARNAEWDEHLRGADYLDTSSYPTASFESSGVREEDGRFAVDGLLTIRGETRPVTLSLEFLGVAPDAWGAVRAGFRATTRLSRSEFGVTGNLPLGGGAR</sequence>
<dbReference type="RefSeq" id="WP_127933297.1">
    <property type="nucleotide sequence ID" value="NZ_SAUN01000001.1"/>
</dbReference>
<dbReference type="Proteomes" id="UP000284824">
    <property type="component" value="Unassembled WGS sequence"/>
</dbReference>
<feature type="domain" description="Lipid/polyisoprenoid-binding YceI-like" evidence="2">
    <location>
        <begin position="5"/>
        <end position="125"/>
    </location>
</feature>
<keyword evidence="4" id="KW-1185">Reference proteome</keyword>
<dbReference type="SMART" id="SM00867">
    <property type="entry name" value="YceI"/>
    <property type="match status" value="1"/>
</dbReference>
<dbReference type="InterPro" id="IPR036761">
    <property type="entry name" value="TTHA0802/YceI-like_sf"/>
</dbReference>
<comment type="caution">
    <text evidence="3">The sequence shown here is derived from an EMBL/GenBank/DDBJ whole genome shotgun (WGS) entry which is preliminary data.</text>
</comment>
<evidence type="ECO:0000313" key="3">
    <source>
        <dbReference type="EMBL" id="RVX40991.1"/>
    </source>
</evidence>
<dbReference type="SUPFAM" id="SSF101874">
    <property type="entry name" value="YceI-like"/>
    <property type="match status" value="1"/>
</dbReference>
<organism evidence="3 4">
    <name type="scientific">Nonomuraea polychroma</name>
    <dbReference type="NCBI Taxonomy" id="46176"/>
    <lineage>
        <taxon>Bacteria</taxon>
        <taxon>Bacillati</taxon>
        <taxon>Actinomycetota</taxon>
        <taxon>Actinomycetes</taxon>
        <taxon>Streptosporangiales</taxon>
        <taxon>Streptosporangiaceae</taxon>
        <taxon>Nonomuraea</taxon>
    </lineage>
</organism>
<dbReference type="Pfam" id="PF04264">
    <property type="entry name" value="YceI"/>
    <property type="match status" value="1"/>
</dbReference>
<dbReference type="AlphaFoldDB" id="A0A438M5Q5"/>
<gene>
    <name evidence="3" type="ORF">EDD27_3442</name>
</gene>